<feature type="transmembrane region" description="Helical" evidence="8">
    <location>
        <begin position="70"/>
        <end position="90"/>
    </location>
</feature>
<dbReference type="AlphaFoldDB" id="A0AAD7UI86"/>
<sequence length="235" mass="25377">MEAMEVQTVVQVTPLGSRSAELDEPEDLEKRAFELRQQLEAVEEQLGKREAGSFEEYFATSYTRLLRDRLPWLVGLLLLQSSAALIMGTFENLLDKHLVIAFFVPMIVGTGGNAGNQPGVMTTRALSRGTFDSHKLHKLVRRETLLALVTGTLLAVLAFLRVLLQYPSKIKEAGAISIAVFLMVNLAIFIGVAFSIVIDRTGADPANGAAPLLTTVADLVGITLLCAVAALLLSA</sequence>
<evidence type="ECO:0000256" key="6">
    <source>
        <dbReference type="ARBA" id="ARBA00022989"/>
    </source>
</evidence>
<keyword evidence="11" id="KW-1185">Reference proteome</keyword>
<dbReference type="InterPro" id="IPR036739">
    <property type="entry name" value="SLC41_membr_dom_sf"/>
</dbReference>
<dbReference type="PANTHER" id="PTHR41394:SF5">
    <property type="entry name" value="SLC41A_MGTE INTEGRAL MEMBRANE DOMAIN-CONTAINING PROTEIN"/>
    <property type="match status" value="1"/>
</dbReference>
<comment type="subcellular location">
    <subcellularLocation>
        <location evidence="1">Membrane</location>
        <topology evidence="1">Multi-pass membrane protein</topology>
    </subcellularLocation>
</comment>
<feature type="domain" description="SLC41A/MgtE integral membrane" evidence="9">
    <location>
        <begin position="104"/>
        <end position="227"/>
    </location>
</feature>
<gene>
    <name evidence="10" type="ORF">CTAYLR_009986</name>
</gene>
<accession>A0AAD7UI86</accession>
<keyword evidence="5" id="KW-0460">Magnesium</keyword>
<evidence type="ECO:0000256" key="3">
    <source>
        <dbReference type="ARBA" id="ARBA00022448"/>
    </source>
</evidence>
<dbReference type="Pfam" id="PF01769">
    <property type="entry name" value="MgtE"/>
    <property type="match status" value="1"/>
</dbReference>
<evidence type="ECO:0000259" key="9">
    <source>
        <dbReference type="Pfam" id="PF01769"/>
    </source>
</evidence>
<evidence type="ECO:0000256" key="2">
    <source>
        <dbReference type="ARBA" id="ARBA00009749"/>
    </source>
</evidence>
<keyword evidence="3" id="KW-0813">Transport</keyword>
<evidence type="ECO:0000256" key="4">
    <source>
        <dbReference type="ARBA" id="ARBA00022692"/>
    </source>
</evidence>
<dbReference type="Gene3D" id="1.10.357.20">
    <property type="entry name" value="SLC41 divalent cation transporters, integral membrane domain"/>
    <property type="match status" value="1"/>
</dbReference>
<feature type="transmembrane region" description="Helical" evidence="8">
    <location>
        <begin position="145"/>
        <end position="164"/>
    </location>
</feature>
<dbReference type="PANTHER" id="PTHR41394">
    <property type="entry name" value="MAGNESIUM TRANSPORTER MGTE"/>
    <property type="match status" value="1"/>
</dbReference>
<proteinExistence type="inferred from homology"/>
<dbReference type="Proteomes" id="UP001230188">
    <property type="component" value="Unassembled WGS sequence"/>
</dbReference>
<evidence type="ECO:0000256" key="8">
    <source>
        <dbReference type="SAM" id="Phobius"/>
    </source>
</evidence>
<name>A0AAD7UI86_9STRA</name>
<evidence type="ECO:0000256" key="1">
    <source>
        <dbReference type="ARBA" id="ARBA00004141"/>
    </source>
</evidence>
<dbReference type="EMBL" id="JAQMWT010000217">
    <property type="protein sequence ID" value="KAJ8607425.1"/>
    <property type="molecule type" value="Genomic_DNA"/>
</dbReference>
<protein>
    <recommendedName>
        <fullName evidence="9">SLC41A/MgtE integral membrane domain-containing protein</fullName>
    </recommendedName>
</protein>
<keyword evidence="4 8" id="KW-0812">Transmembrane</keyword>
<dbReference type="SUPFAM" id="SSF161093">
    <property type="entry name" value="MgtE membrane domain-like"/>
    <property type="match status" value="1"/>
</dbReference>
<comment type="caution">
    <text evidence="10">The sequence shown here is derived from an EMBL/GenBank/DDBJ whole genome shotgun (WGS) entry which is preliminary data.</text>
</comment>
<dbReference type="GO" id="GO:0016020">
    <property type="term" value="C:membrane"/>
    <property type="evidence" value="ECO:0007669"/>
    <property type="project" value="UniProtKB-SubCell"/>
</dbReference>
<feature type="transmembrane region" description="Helical" evidence="8">
    <location>
        <begin position="210"/>
        <end position="233"/>
    </location>
</feature>
<organism evidence="10 11">
    <name type="scientific">Chrysophaeum taylorii</name>
    <dbReference type="NCBI Taxonomy" id="2483200"/>
    <lineage>
        <taxon>Eukaryota</taxon>
        <taxon>Sar</taxon>
        <taxon>Stramenopiles</taxon>
        <taxon>Ochrophyta</taxon>
        <taxon>Pelagophyceae</taxon>
        <taxon>Pelagomonadales</taxon>
        <taxon>Pelagomonadaceae</taxon>
        <taxon>Chrysophaeum</taxon>
    </lineage>
</organism>
<keyword evidence="6 8" id="KW-1133">Transmembrane helix</keyword>
<feature type="transmembrane region" description="Helical" evidence="8">
    <location>
        <begin position="176"/>
        <end position="198"/>
    </location>
</feature>
<evidence type="ECO:0000313" key="10">
    <source>
        <dbReference type="EMBL" id="KAJ8607425.1"/>
    </source>
</evidence>
<comment type="similarity">
    <text evidence="2">Belongs to the SLC41A transporter family.</text>
</comment>
<evidence type="ECO:0000313" key="11">
    <source>
        <dbReference type="Proteomes" id="UP001230188"/>
    </source>
</evidence>
<keyword evidence="7 8" id="KW-0472">Membrane</keyword>
<evidence type="ECO:0000256" key="5">
    <source>
        <dbReference type="ARBA" id="ARBA00022842"/>
    </source>
</evidence>
<dbReference type="GO" id="GO:0008324">
    <property type="term" value="F:monoatomic cation transmembrane transporter activity"/>
    <property type="evidence" value="ECO:0007669"/>
    <property type="project" value="InterPro"/>
</dbReference>
<dbReference type="InterPro" id="IPR006667">
    <property type="entry name" value="SLC41_membr_dom"/>
</dbReference>
<reference evidence="10" key="1">
    <citation type="submission" date="2023-01" db="EMBL/GenBank/DDBJ databases">
        <title>Metagenome sequencing of chrysophaentin producing Chrysophaeum taylorii.</title>
        <authorList>
            <person name="Davison J."/>
            <person name="Bewley C."/>
        </authorList>
    </citation>
    <scope>NUCLEOTIDE SEQUENCE</scope>
    <source>
        <strain evidence="10">NIES-1699</strain>
    </source>
</reference>
<evidence type="ECO:0000256" key="7">
    <source>
        <dbReference type="ARBA" id="ARBA00023136"/>
    </source>
</evidence>